<dbReference type="EMBL" id="LAZR01002639">
    <property type="protein sequence ID" value="KKN27414.1"/>
    <property type="molecule type" value="Genomic_DNA"/>
</dbReference>
<proteinExistence type="predicted"/>
<accession>A0A0F9PBC3</accession>
<evidence type="ECO:0000313" key="1">
    <source>
        <dbReference type="EMBL" id="KKN27414.1"/>
    </source>
</evidence>
<sequence>MKLKLNQIIEVEWGDIVTHSVWVPQDEAKNKPICKCKSVGYFLNQDDKIIRLSCTIQLDDKPERDLTVIPKGCITKIRRLE</sequence>
<gene>
    <name evidence="1" type="ORF">LCGC14_0864960</name>
</gene>
<organism evidence="1">
    <name type="scientific">marine sediment metagenome</name>
    <dbReference type="NCBI Taxonomy" id="412755"/>
    <lineage>
        <taxon>unclassified sequences</taxon>
        <taxon>metagenomes</taxon>
        <taxon>ecological metagenomes</taxon>
    </lineage>
</organism>
<dbReference type="AlphaFoldDB" id="A0A0F9PBC3"/>
<name>A0A0F9PBC3_9ZZZZ</name>
<reference evidence="1" key="1">
    <citation type="journal article" date="2015" name="Nature">
        <title>Complex archaea that bridge the gap between prokaryotes and eukaryotes.</title>
        <authorList>
            <person name="Spang A."/>
            <person name="Saw J.H."/>
            <person name="Jorgensen S.L."/>
            <person name="Zaremba-Niedzwiedzka K."/>
            <person name="Martijn J."/>
            <person name="Lind A.E."/>
            <person name="van Eijk R."/>
            <person name="Schleper C."/>
            <person name="Guy L."/>
            <person name="Ettema T.J."/>
        </authorList>
    </citation>
    <scope>NUCLEOTIDE SEQUENCE</scope>
</reference>
<protein>
    <submittedName>
        <fullName evidence="1">Uncharacterized protein</fullName>
    </submittedName>
</protein>
<comment type="caution">
    <text evidence="1">The sequence shown here is derived from an EMBL/GenBank/DDBJ whole genome shotgun (WGS) entry which is preliminary data.</text>
</comment>